<dbReference type="AlphaFoldDB" id="A0A9N9MDL4"/>
<feature type="region of interest" description="Disordered" evidence="1">
    <location>
        <begin position="296"/>
        <end position="356"/>
    </location>
</feature>
<proteinExistence type="predicted"/>
<dbReference type="EMBL" id="OU892288">
    <property type="protein sequence ID" value="CAG9762696.1"/>
    <property type="molecule type" value="Genomic_DNA"/>
</dbReference>
<sequence>MDNENIACTAMDTCGNGVETRNKTNQKEHCDLTTCGKLVSPKLHGSKWCPISDPTPSTCAFLLKVKNCCNTRSCQLAAKICDLYAPLYEIEEPFSRGDPKYHYLLRDADIQATPSEAALEVEPIIEEKPPQPIITNEEPPSEPIMKEEEEIVEELVKVVEADVEPPPLQKISEEHLPGLSASVVENVQVPLDEDFNFAQSRNTRTSVVSWDVRASKAIKPNDSHEQIIKAINRAKEEANQFRMRGADHAVAFRKNLFAQPKESKEQIPSEEVSEEFTSSQLESVCVHDSSHNPKCCAGFRRKSRKKKKHDQEFCRERDDGSVIWPASEDPEKRKSKLSNTPVHEKKQRINKMLSKM</sequence>
<dbReference type="OrthoDB" id="6784238at2759"/>
<organism evidence="2 3">
    <name type="scientific">Ceutorhynchus assimilis</name>
    <name type="common">cabbage seed weevil</name>
    <dbReference type="NCBI Taxonomy" id="467358"/>
    <lineage>
        <taxon>Eukaryota</taxon>
        <taxon>Metazoa</taxon>
        <taxon>Ecdysozoa</taxon>
        <taxon>Arthropoda</taxon>
        <taxon>Hexapoda</taxon>
        <taxon>Insecta</taxon>
        <taxon>Pterygota</taxon>
        <taxon>Neoptera</taxon>
        <taxon>Endopterygota</taxon>
        <taxon>Coleoptera</taxon>
        <taxon>Polyphaga</taxon>
        <taxon>Cucujiformia</taxon>
        <taxon>Curculionidae</taxon>
        <taxon>Ceutorhynchinae</taxon>
        <taxon>Ceutorhynchus</taxon>
    </lineage>
</organism>
<evidence type="ECO:0000256" key="1">
    <source>
        <dbReference type="SAM" id="MobiDB-lite"/>
    </source>
</evidence>
<keyword evidence="3" id="KW-1185">Reference proteome</keyword>
<gene>
    <name evidence="2" type="ORF">CEUTPL_LOCUS3371</name>
</gene>
<reference evidence="2" key="1">
    <citation type="submission" date="2022-01" db="EMBL/GenBank/DDBJ databases">
        <authorList>
            <person name="King R."/>
        </authorList>
    </citation>
    <scope>NUCLEOTIDE SEQUENCE</scope>
</reference>
<protein>
    <submittedName>
        <fullName evidence="2">Uncharacterized protein</fullName>
    </submittedName>
</protein>
<name>A0A9N9MDL4_9CUCU</name>
<evidence type="ECO:0000313" key="2">
    <source>
        <dbReference type="EMBL" id="CAG9762696.1"/>
    </source>
</evidence>
<feature type="compositionally biased region" description="Basic residues" evidence="1">
    <location>
        <begin position="299"/>
        <end position="308"/>
    </location>
</feature>
<feature type="compositionally biased region" description="Basic and acidic residues" evidence="1">
    <location>
        <begin position="309"/>
        <end position="320"/>
    </location>
</feature>
<dbReference type="Proteomes" id="UP001152799">
    <property type="component" value="Chromosome 12"/>
</dbReference>
<accession>A0A9N9MDL4</accession>
<evidence type="ECO:0000313" key="3">
    <source>
        <dbReference type="Proteomes" id="UP001152799"/>
    </source>
</evidence>